<dbReference type="RefSeq" id="WP_007203590.1">
    <property type="nucleotide sequence ID" value="NZ_AKKV01000042.1"/>
</dbReference>
<dbReference type="PANTHER" id="PTHR30032">
    <property type="entry name" value="N-ACETYLMURAMOYL-L-ALANINE AMIDASE-RELATED"/>
    <property type="match status" value="1"/>
</dbReference>
<accession>I8AEV2</accession>
<dbReference type="InterPro" id="IPR014225">
    <property type="entry name" value="Spore_II_D_firmicutes"/>
</dbReference>
<dbReference type="InterPro" id="IPR013693">
    <property type="entry name" value="SpoIID/LytB_N"/>
</dbReference>
<keyword evidence="1" id="KW-1133">Transmembrane helix</keyword>
<dbReference type="PATRIC" id="fig|1196324.3.peg.3592"/>
<keyword evidence="4" id="KW-1185">Reference proteome</keyword>
<name>I8AEV2_9BACL</name>
<dbReference type="EMBL" id="AKKV01000042">
    <property type="protein sequence ID" value="EIT83874.1"/>
    <property type="molecule type" value="Genomic_DNA"/>
</dbReference>
<evidence type="ECO:0000256" key="1">
    <source>
        <dbReference type="SAM" id="Phobius"/>
    </source>
</evidence>
<dbReference type="NCBIfam" id="TIGR02669">
    <property type="entry name" value="SpoIID_LytB"/>
    <property type="match status" value="1"/>
</dbReference>
<dbReference type="NCBIfam" id="TIGR02870">
    <property type="entry name" value="spore_II_D"/>
    <property type="match status" value="1"/>
</dbReference>
<reference evidence="3 4" key="1">
    <citation type="journal article" date="2012" name="J. Bacteriol.">
        <title>Genome of Bacillus macauensis ZFHKF-1, a Long-Chain-Forming Bacterium.</title>
        <authorList>
            <person name="Cai L."/>
            <person name="Zhang T."/>
        </authorList>
    </citation>
    <scope>NUCLEOTIDE SEQUENCE [LARGE SCALE GENOMIC DNA]</scope>
    <source>
        <strain evidence="3 4">ZFHKF-1</strain>
    </source>
</reference>
<proteinExistence type="predicted"/>
<protein>
    <submittedName>
        <fullName evidence="3">Stage II sporulation protein D</fullName>
    </submittedName>
</protein>
<dbReference type="GO" id="GO:0030435">
    <property type="term" value="P:sporulation resulting in formation of a cellular spore"/>
    <property type="evidence" value="ECO:0007669"/>
    <property type="project" value="InterPro"/>
</dbReference>
<dbReference type="eggNOG" id="COG2385">
    <property type="taxonomic scope" value="Bacteria"/>
</dbReference>
<sequence length="338" mass="37569">MLKNKKPLVVIITLFIVSFVLIPTFLVLPYSSASSSSSKVELVKTLKGMKKKVVHESAPTSNLSIPVFRSTEKKIEKVKMEEYVKGVVASEMPAQFEMEALKAQALSARTYVAKALERHTTSLPKGALVTDSTSDQVYKNEQELKALWKGTYKEKMKRITEAVQATEGKIVTYDGKPITASFFSTSNGYTEDSADYWGDKLPYLQSVSSPWDRSAEKFTAKVDLPLKEVERKLGVSLREEGAVGTITKRTKGKRIAKIVIDHHEFSGKEIREKLALRSTDFTLMKRGDIVTVITKGFGHGVGMSQYGANGMAADGKSYKEIVKHYYKGVTIATYKPNE</sequence>
<dbReference type="AlphaFoldDB" id="I8AEV2"/>
<dbReference type="Pfam" id="PF08486">
    <property type="entry name" value="SpoIID"/>
    <property type="match status" value="1"/>
</dbReference>
<dbReference type="STRING" id="1196324.A374_17604"/>
<evidence type="ECO:0000313" key="3">
    <source>
        <dbReference type="EMBL" id="EIT83874.1"/>
    </source>
</evidence>
<dbReference type="Proteomes" id="UP000004080">
    <property type="component" value="Unassembled WGS sequence"/>
</dbReference>
<evidence type="ECO:0000259" key="2">
    <source>
        <dbReference type="Pfam" id="PF08486"/>
    </source>
</evidence>
<dbReference type="PANTHER" id="PTHR30032:SF4">
    <property type="entry name" value="AMIDASE ENHANCER"/>
    <property type="match status" value="1"/>
</dbReference>
<feature type="domain" description="Sporulation stage II protein D amidase enhancer LytB N-terminal" evidence="2">
    <location>
        <begin position="71"/>
        <end position="173"/>
    </location>
</feature>
<comment type="caution">
    <text evidence="3">The sequence shown here is derived from an EMBL/GenBank/DDBJ whole genome shotgun (WGS) entry which is preliminary data.</text>
</comment>
<feature type="transmembrane region" description="Helical" evidence="1">
    <location>
        <begin position="7"/>
        <end position="30"/>
    </location>
</feature>
<evidence type="ECO:0000313" key="4">
    <source>
        <dbReference type="Proteomes" id="UP000004080"/>
    </source>
</evidence>
<dbReference type="InterPro" id="IPR051922">
    <property type="entry name" value="Bact_Sporulation_Assoc"/>
</dbReference>
<gene>
    <name evidence="3" type="ORF">A374_17604</name>
</gene>
<organism evidence="3 4">
    <name type="scientific">Fictibacillus macauensis ZFHKF-1</name>
    <dbReference type="NCBI Taxonomy" id="1196324"/>
    <lineage>
        <taxon>Bacteria</taxon>
        <taxon>Bacillati</taxon>
        <taxon>Bacillota</taxon>
        <taxon>Bacilli</taxon>
        <taxon>Bacillales</taxon>
        <taxon>Fictibacillaceae</taxon>
        <taxon>Fictibacillus</taxon>
    </lineage>
</organism>
<dbReference type="InterPro" id="IPR013486">
    <property type="entry name" value="SpoIID/LytB"/>
</dbReference>
<keyword evidence="1" id="KW-0812">Transmembrane</keyword>
<dbReference type="GO" id="GO:0030288">
    <property type="term" value="C:outer membrane-bounded periplasmic space"/>
    <property type="evidence" value="ECO:0007669"/>
    <property type="project" value="TreeGrafter"/>
</dbReference>
<keyword evidence="1" id="KW-0472">Membrane</keyword>